<dbReference type="GO" id="GO:0009055">
    <property type="term" value="F:electron transfer activity"/>
    <property type="evidence" value="ECO:0007669"/>
    <property type="project" value="InterPro"/>
</dbReference>
<accession>V4KXX5</accession>
<dbReference type="InterPro" id="IPR003245">
    <property type="entry name" value="Phytocyanin_dom"/>
</dbReference>
<reference evidence="5 6" key="1">
    <citation type="journal article" date="2013" name="Front. Plant Sci.">
        <title>The Reference Genome of the Halophytic Plant Eutrema salsugineum.</title>
        <authorList>
            <person name="Yang R."/>
            <person name="Jarvis D.E."/>
            <person name="Chen H."/>
            <person name="Beilstein M.A."/>
            <person name="Grimwood J."/>
            <person name="Jenkins J."/>
            <person name="Shu S."/>
            <person name="Prochnik S."/>
            <person name="Xin M."/>
            <person name="Ma C."/>
            <person name="Schmutz J."/>
            <person name="Wing R.A."/>
            <person name="Mitchell-Olds T."/>
            <person name="Schumaker K.S."/>
            <person name="Wang X."/>
        </authorList>
    </citation>
    <scope>NUCLEOTIDE SEQUENCE [LARGE SCALE GENOMIC DNA]</scope>
</reference>
<evidence type="ECO:0000256" key="1">
    <source>
        <dbReference type="ARBA" id="ARBA00023157"/>
    </source>
</evidence>
<dbReference type="PROSITE" id="PS51485">
    <property type="entry name" value="PHYTOCYANIN"/>
    <property type="match status" value="1"/>
</dbReference>
<dbReference type="GO" id="GO:0005886">
    <property type="term" value="C:plasma membrane"/>
    <property type="evidence" value="ECO:0007669"/>
    <property type="project" value="TreeGrafter"/>
</dbReference>
<keyword evidence="2" id="KW-0325">Glycoprotein</keyword>
<dbReference type="Gramene" id="ESQ42860">
    <property type="protein sequence ID" value="ESQ42860"/>
    <property type="gene ID" value="EUTSA_v10015328mg"/>
</dbReference>
<dbReference type="OMA" id="NHHTATS"/>
<dbReference type="PANTHER" id="PTHR33021:SF556">
    <property type="entry name" value="EARLY NODULIN-LIKE PROTEIN 1"/>
    <property type="match status" value="1"/>
</dbReference>
<protein>
    <recommendedName>
        <fullName evidence="4">Phytocyanin domain-containing protein</fullName>
    </recommendedName>
</protein>
<sequence>MVAITKSLCFSFIILVSFATLFSVADALFFTVGGDSVWAVNPRESYYNTWAEKNRFQVNDTIYFKFQKGLETLHEVRDVDDYNVCYVGRTRRSFFNGHALVSLDRPGPFYFITSNQAHCLKGLKMTVVVLSVRKQTALHISPARAQISHSSVSPAKAPNSHSPVSTAKAPSTPEQSPPLSPSPAAF</sequence>
<proteinExistence type="predicted"/>
<dbReference type="InterPro" id="IPR039391">
    <property type="entry name" value="Phytocyanin-like"/>
</dbReference>
<feature type="region of interest" description="Disordered" evidence="3">
    <location>
        <begin position="148"/>
        <end position="186"/>
    </location>
</feature>
<feature type="domain" description="Phytocyanin" evidence="4">
    <location>
        <begin position="28"/>
        <end position="131"/>
    </location>
</feature>
<dbReference type="InterPro" id="IPR008972">
    <property type="entry name" value="Cupredoxin"/>
</dbReference>
<gene>
    <name evidence="5" type="ORF">EUTSA_v10015328mg</name>
</gene>
<dbReference type="STRING" id="72664.V4KXX5"/>
<dbReference type="SUPFAM" id="SSF49503">
    <property type="entry name" value="Cupredoxins"/>
    <property type="match status" value="1"/>
</dbReference>
<feature type="compositionally biased region" description="Polar residues" evidence="3">
    <location>
        <begin position="148"/>
        <end position="174"/>
    </location>
</feature>
<name>V4KXX5_EUTSA</name>
<dbReference type="Pfam" id="PF02298">
    <property type="entry name" value="Cu_bind_like"/>
    <property type="match status" value="1"/>
</dbReference>
<dbReference type="FunFam" id="2.60.40.420:FF:000034">
    <property type="entry name" value="Cupredoxin superfamily protein"/>
    <property type="match status" value="1"/>
</dbReference>
<dbReference type="Gene3D" id="2.60.40.420">
    <property type="entry name" value="Cupredoxins - blue copper proteins"/>
    <property type="match status" value="1"/>
</dbReference>
<keyword evidence="1" id="KW-1015">Disulfide bond</keyword>
<evidence type="ECO:0000313" key="5">
    <source>
        <dbReference type="EMBL" id="ESQ42860.1"/>
    </source>
</evidence>
<dbReference type="KEGG" id="eus:EUTSA_v10015328mg"/>
<evidence type="ECO:0000259" key="4">
    <source>
        <dbReference type="PROSITE" id="PS51485"/>
    </source>
</evidence>
<evidence type="ECO:0000313" key="6">
    <source>
        <dbReference type="Proteomes" id="UP000030689"/>
    </source>
</evidence>
<organism evidence="5 6">
    <name type="scientific">Eutrema salsugineum</name>
    <name type="common">Saltwater cress</name>
    <name type="synonym">Sisymbrium salsugineum</name>
    <dbReference type="NCBI Taxonomy" id="72664"/>
    <lineage>
        <taxon>Eukaryota</taxon>
        <taxon>Viridiplantae</taxon>
        <taxon>Streptophyta</taxon>
        <taxon>Embryophyta</taxon>
        <taxon>Tracheophyta</taxon>
        <taxon>Spermatophyta</taxon>
        <taxon>Magnoliopsida</taxon>
        <taxon>eudicotyledons</taxon>
        <taxon>Gunneridae</taxon>
        <taxon>Pentapetalae</taxon>
        <taxon>rosids</taxon>
        <taxon>malvids</taxon>
        <taxon>Brassicales</taxon>
        <taxon>Brassicaceae</taxon>
        <taxon>Eutremeae</taxon>
        <taxon>Eutrema</taxon>
    </lineage>
</organism>
<feature type="compositionally biased region" description="Pro residues" evidence="3">
    <location>
        <begin position="175"/>
        <end position="186"/>
    </location>
</feature>
<dbReference type="EMBL" id="KI517464">
    <property type="protein sequence ID" value="ESQ42860.1"/>
    <property type="molecule type" value="Genomic_DNA"/>
</dbReference>
<dbReference type="Proteomes" id="UP000030689">
    <property type="component" value="Unassembled WGS sequence"/>
</dbReference>
<dbReference type="AlphaFoldDB" id="V4KXX5"/>
<evidence type="ECO:0000256" key="2">
    <source>
        <dbReference type="ARBA" id="ARBA00023180"/>
    </source>
</evidence>
<dbReference type="OrthoDB" id="2015640at2759"/>
<keyword evidence="6" id="KW-1185">Reference proteome</keyword>
<dbReference type="PANTHER" id="PTHR33021">
    <property type="entry name" value="BLUE COPPER PROTEIN"/>
    <property type="match status" value="1"/>
</dbReference>
<evidence type="ECO:0000256" key="3">
    <source>
        <dbReference type="SAM" id="MobiDB-lite"/>
    </source>
</evidence>
<dbReference type="eggNOG" id="ENOG502RZ81">
    <property type="taxonomic scope" value="Eukaryota"/>
</dbReference>